<dbReference type="GO" id="GO:0005829">
    <property type="term" value="C:cytosol"/>
    <property type="evidence" value="ECO:0007669"/>
    <property type="project" value="TreeGrafter"/>
</dbReference>
<dbReference type="PROSITE" id="PS51554">
    <property type="entry name" value="PFL"/>
    <property type="match status" value="1"/>
</dbReference>
<dbReference type="EMBL" id="BARS01038491">
    <property type="protein sequence ID" value="GAG23210.1"/>
    <property type="molecule type" value="Genomic_DNA"/>
</dbReference>
<organism evidence="2">
    <name type="scientific">marine sediment metagenome</name>
    <dbReference type="NCBI Taxonomy" id="412755"/>
    <lineage>
        <taxon>unclassified sequences</taxon>
        <taxon>metagenomes</taxon>
        <taxon>ecological metagenomes</taxon>
    </lineage>
</organism>
<name>X0VY07_9ZZZZ</name>
<dbReference type="SUPFAM" id="SSF51998">
    <property type="entry name" value="PFL-like glycyl radical enzymes"/>
    <property type="match status" value="1"/>
</dbReference>
<feature type="domain" description="PFL" evidence="1">
    <location>
        <begin position="3"/>
        <end position="215"/>
    </location>
</feature>
<dbReference type="AlphaFoldDB" id="X0VY07"/>
<sequence>MNERIEKLRQESLDTQPYISVQRASLITKAYKKYEGTVSVPVLRALAFKHVLENKSICINKEELIVGERGEVPRATPTFPELCCHSLEDLELINNRKKISFAVNKKVKNIQKEKIIPYWENRSMRSRIFREMTLEWKECYAAGIFTEFMEQRAPGHTVADDKIYHKGFSDFIQDIEKSMQDLDYLNDPEAYDKQEELKAMIICAKAIIRLAERYA</sequence>
<dbReference type="GO" id="GO:0003824">
    <property type="term" value="F:catalytic activity"/>
    <property type="evidence" value="ECO:0007669"/>
    <property type="project" value="InterPro"/>
</dbReference>
<dbReference type="Pfam" id="PF02901">
    <property type="entry name" value="PFL-like"/>
    <property type="match status" value="1"/>
</dbReference>
<proteinExistence type="predicted"/>
<comment type="caution">
    <text evidence="2">The sequence shown here is derived from an EMBL/GenBank/DDBJ whole genome shotgun (WGS) entry which is preliminary data.</text>
</comment>
<protein>
    <recommendedName>
        <fullName evidence="1">PFL domain-containing protein</fullName>
    </recommendedName>
</protein>
<evidence type="ECO:0000313" key="2">
    <source>
        <dbReference type="EMBL" id="GAG23210.1"/>
    </source>
</evidence>
<reference evidence="2" key="1">
    <citation type="journal article" date="2014" name="Front. Microbiol.">
        <title>High frequency of phylogenetically diverse reductive dehalogenase-homologous genes in deep subseafloor sedimentary metagenomes.</title>
        <authorList>
            <person name="Kawai M."/>
            <person name="Futagami T."/>
            <person name="Toyoda A."/>
            <person name="Takaki Y."/>
            <person name="Nishi S."/>
            <person name="Hori S."/>
            <person name="Arai W."/>
            <person name="Tsubouchi T."/>
            <person name="Morono Y."/>
            <person name="Uchiyama I."/>
            <person name="Ito T."/>
            <person name="Fujiyama A."/>
            <person name="Inagaki F."/>
            <person name="Takami H."/>
        </authorList>
    </citation>
    <scope>NUCLEOTIDE SEQUENCE</scope>
    <source>
        <strain evidence="2">Expedition CK06-06</strain>
    </source>
</reference>
<dbReference type="PANTHER" id="PTHR43641">
    <property type="entry name" value="FORMATE ACETYLTRANSFERASE 3-RELATED"/>
    <property type="match status" value="1"/>
</dbReference>
<gene>
    <name evidence="2" type="ORF">S01H1_58892</name>
</gene>
<dbReference type="InterPro" id="IPR051215">
    <property type="entry name" value="GRE"/>
</dbReference>
<evidence type="ECO:0000259" key="1">
    <source>
        <dbReference type="PROSITE" id="PS51554"/>
    </source>
</evidence>
<dbReference type="Gene3D" id="3.20.70.20">
    <property type="match status" value="1"/>
</dbReference>
<dbReference type="InterPro" id="IPR004184">
    <property type="entry name" value="PFL_dom"/>
</dbReference>
<feature type="non-terminal residue" evidence="2">
    <location>
        <position position="215"/>
    </location>
</feature>
<accession>X0VY07</accession>
<dbReference type="PANTHER" id="PTHR43641:SF2">
    <property type="entry name" value="DEHYDRATASE YBIW-RELATED"/>
    <property type="match status" value="1"/>
</dbReference>